<dbReference type="AlphaFoldDB" id="A0AAN4ZSU7"/>
<dbReference type="InterPro" id="IPR011333">
    <property type="entry name" value="SKP1/BTB/POZ_sf"/>
</dbReference>
<evidence type="ECO:0000313" key="4">
    <source>
        <dbReference type="Proteomes" id="UP001328107"/>
    </source>
</evidence>
<dbReference type="SUPFAM" id="SSF54695">
    <property type="entry name" value="POZ domain"/>
    <property type="match status" value="1"/>
</dbReference>
<dbReference type="InterPro" id="IPR000210">
    <property type="entry name" value="BTB/POZ_dom"/>
</dbReference>
<comment type="caution">
    <text evidence="3">The sequence shown here is derived from an EMBL/GenBank/DDBJ whole genome shotgun (WGS) entry which is preliminary data.</text>
</comment>
<dbReference type="Gene3D" id="3.30.710.10">
    <property type="entry name" value="Potassium Channel Kv1.1, Chain A"/>
    <property type="match status" value="1"/>
</dbReference>
<name>A0AAN4ZSU7_9BILA</name>
<dbReference type="CDD" id="cd18186">
    <property type="entry name" value="BTB_POZ_ZBTB_KLHL-like"/>
    <property type="match status" value="1"/>
</dbReference>
<dbReference type="PROSITE" id="PS50144">
    <property type="entry name" value="MATH"/>
    <property type="match status" value="1"/>
</dbReference>
<dbReference type="SUPFAM" id="SSF49599">
    <property type="entry name" value="TRAF domain-like"/>
    <property type="match status" value="1"/>
</dbReference>
<evidence type="ECO:0000259" key="1">
    <source>
        <dbReference type="PROSITE" id="PS50097"/>
    </source>
</evidence>
<reference evidence="4" key="1">
    <citation type="submission" date="2022-10" db="EMBL/GenBank/DDBJ databases">
        <title>Genome assembly of Pristionchus species.</title>
        <authorList>
            <person name="Yoshida K."/>
            <person name="Sommer R.J."/>
        </authorList>
    </citation>
    <scope>NUCLEOTIDE SEQUENCE [LARGE SCALE GENOMIC DNA]</scope>
    <source>
        <strain evidence="4">RS5460</strain>
    </source>
</reference>
<dbReference type="InterPro" id="IPR002083">
    <property type="entry name" value="MATH/TRAF_dom"/>
</dbReference>
<dbReference type="InterPro" id="IPR008974">
    <property type="entry name" value="TRAF-like"/>
</dbReference>
<dbReference type="PANTHER" id="PTHR47022:SF1">
    <property type="entry name" value="BTB AND MATH DOMAIN-CONTAINING PROTEIN 36-RELATED"/>
    <property type="match status" value="1"/>
</dbReference>
<organism evidence="3 4">
    <name type="scientific">Pristionchus mayeri</name>
    <dbReference type="NCBI Taxonomy" id="1317129"/>
    <lineage>
        <taxon>Eukaryota</taxon>
        <taxon>Metazoa</taxon>
        <taxon>Ecdysozoa</taxon>
        <taxon>Nematoda</taxon>
        <taxon>Chromadorea</taxon>
        <taxon>Rhabditida</taxon>
        <taxon>Rhabditina</taxon>
        <taxon>Diplogasteromorpha</taxon>
        <taxon>Diplogasteroidea</taxon>
        <taxon>Neodiplogasteridae</taxon>
        <taxon>Pristionchus</taxon>
    </lineage>
</organism>
<proteinExistence type="predicted"/>
<gene>
    <name evidence="3" type="ORF">PMAYCL1PPCAC_13330</name>
</gene>
<evidence type="ECO:0008006" key="5">
    <source>
        <dbReference type="Google" id="ProtNLM"/>
    </source>
</evidence>
<sequence>APEDVIVLHIQSPETLDDDGEYSPVHEISGFPWFEGKCDQERDEDVDYLGVYLHCDMKRQYSLWFCDVSYETTLVNQRDPQLSEIVKETHRFDCSELSGIGTSQFLSMDRVLNPNEGFIKDGMIIVEVKVTVNNSSMSRKFRSKSYVDLFSPSPQTDGILLVNSIKFYVNKQLIALQSPFFDRLFNGNFKESKLKEIPIEDVYKTDFENLIKAMYPIDHEYTDYNVIGILKLADKFEVNNVLDNAERFLMGNTCQMSTSHKLLLADKYKLNVLIDKCLSSYKTCAQIKGVIGTPEYSDLSPAVKSTFFEMLAKMCKC</sequence>
<feature type="domain" description="BTB" evidence="1">
    <location>
        <begin position="156"/>
        <end position="223"/>
    </location>
</feature>
<feature type="non-terminal residue" evidence="3">
    <location>
        <position position="1"/>
    </location>
</feature>
<dbReference type="Pfam" id="PF00917">
    <property type="entry name" value="MATH"/>
    <property type="match status" value="1"/>
</dbReference>
<dbReference type="EMBL" id="BTRK01000003">
    <property type="protein sequence ID" value="GMR43135.1"/>
    <property type="molecule type" value="Genomic_DNA"/>
</dbReference>
<evidence type="ECO:0000313" key="3">
    <source>
        <dbReference type="EMBL" id="GMR43135.1"/>
    </source>
</evidence>
<feature type="domain" description="MATH" evidence="2">
    <location>
        <begin position="3"/>
        <end position="130"/>
    </location>
</feature>
<dbReference type="CDD" id="cd00121">
    <property type="entry name" value="MATH"/>
    <property type="match status" value="1"/>
</dbReference>
<dbReference type="SMART" id="SM00225">
    <property type="entry name" value="BTB"/>
    <property type="match status" value="1"/>
</dbReference>
<accession>A0AAN4ZSU7</accession>
<dbReference type="Proteomes" id="UP001328107">
    <property type="component" value="Unassembled WGS sequence"/>
</dbReference>
<dbReference type="PANTHER" id="PTHR47022">
    <property type="entry name" value="BTB AND MATH DOMAIN-CONTAINING PROTEIN 36-RELATED"/>
    <property type="match status" value="1"/>
</dbReference>
<evidence type="ECO:0000259" key="2">
    <source>
        <dbReference type="PROSITE" id="PS50144"/>
    </source>
</evidence>
<keyword evidence="4" id="KW-1185">Reference proteome</keyword>
<dbReference type="PROSITE" id="PS50097">
    <property type="entry name" value="BTB"/>
    <property type="match status" value="1"/>
</dbReference>
<dbReference type="Pfam" id="PF00651">
    <property type="entry name" value="BTB"/>
    <property type="match status" value="1"/>
</dbReference>
<dbReference type="Gene3D" id="2.60.210.10">
    <property type="entry name" value="Apoptosis, Tumor Necrosis Factor Receptor Associated Protein 2, Chain A"/>
    <property type="match status" value="1"/>
</dbReference>
<protein>
    <recommendedName>
        <fullName evidence="5">BTB domain-containing protein</fullName>
    </recommendedName>
</protein>